<feature type="transmembrane region" description="Helical" evidence="1">
    <location>
        <begin position="49"/>
        <end position="72"/>
    </location>
</feature>
<evidence type="ECO:0000313" key="3">
    <source>
        <dbReference type="Proteomes" id="UP001054252"/>
    </source>
</evidence>
<protein>
    <recommendedName>
        <fullName evidence="4">Transmembrane protein</fullName>
    </recommendedName>
</protein>
<dbReference type="Proteomes" id="UP001054252">
    <property type="component" value="Unassembled WGS sequence"/>
</dbReference>
<evidence type="ECO:0000313" key="2">
    <source>
        <dbReference type="EMBL" id="GKV22319.1"/>
    </source>
</evidence>
<organism evidence="2 3">
    <name type="scientific">Rubroshorea leprosula</name>
    <dbReference type="NCBI Taxonomy" id="152421"/>
    <lineage>
        <taxon>Eukaryota</taxon>
        <taxon>Viridiplantae</taxon>
        <taxon>Streptophyta</taxon>
        <taxon>Embryophyta</taxon>
        <taxon>Tracheophyta</taxon>
        <taxon>Spermatophyta</taxon>
        <taxon>Magnoliopsida</taxon>
        <taxon>eudicotyledons</taxon>
        <taxon>Gunneridae</taxon>
        <taxon>Pentapetalae</taxon>
        <taxon>rosids</taxon>
        <taxon>malvids</taxon>
        <taxon>Malvales</taxon>
        <taxon>Dipterocarpaceae</taxon>
        <taxon>Rubroshorea</taxon>
    </lineage>
</organism>
<dbReference type="AlphaFoldDB" id="A0AAV5KCL9"/>
<keyword evidence="1" id="KW-0472">Membrane</keyword>
<proteinExistence type="predicted"/>
<accession>A0AAV5KCL9</accession>
<feature type="transmembrane region" description="Helical" evidence="1">
    <location>
        <begin position="116"/>
        <end position="141"/>
    </location>
</feature>
<comment type="caution">
    <text evidence="2">The sequence shown here is derived from an EMBL/GenBank/DDBJ whole genome shotgun (WGS) entry which is preliminary data.</text>
</comment>
<evidence type="ECO:0000256" key="1">
    <source>
        <dbReference type="SAM" id="Phobius"/>
    </source>
</evidence>
<dbReference type="EMBL" id="BPVZ01000059">
    <property type="protein sequence ID" value="GKV22319.1"/>
    <property type="molecule type" value="Genomic_DNA"/>
</dbReference>
<keyword evidence="1" id="KW-1133">Transmembrane helix</keyword>
<evidence type="ECO:0008006" key="4">
    <source>
        <dbReference type="Google" id="ProtNLM"/>
    </source>
</evidence>
<dbReference type="PANTHER" id="PTHR33133:SF21">
    <property type="entry name" value="TRANSMEMBRANE PROTEIN"/>
    <property type="match status" value="1"/>
</dbReference>
<feature type="transmembrane region" description="Helical" evidence="1">
    <location>
        <begin position="242"/>
        <end position="266"/>
    </location>
</feature>
<feature type="transmembrane region" description="Helical" evidence="1">
    <location>
        <begin position="195"/>
        <end position="221"/>
    </location>
</feature>
<keyword evidence="3" id="KW-1185">Reference proteome</keyword>
<feature type="transmembrane region" description="Helical" evidence="1">
    <location>
        <begin position="162"/>
        <end position="189"/>
    </location>
</feature>
<sequence>MSERHESHDMETKVAALHQEKLQYPPQSSSLSFILIVFSNSLKVLLQSWYIFLLIFLSLTLPVSFLIFSLSLSSYPSKHHILYLESLALHSPTHLEASQVWQESREETLYLLRLKFFYSLPIFLLSLLTSICSVHSTFLYLSLTRPSLSSAVAAIKPNWKRAVVTSFCSYILFLLSSQGLPLLAAAFYIHAELRLLILLIGFCFEVYLMAVLGMGLVVSVLEDRFGWDAIRVGSRLMEGRRTCGWVISAVFVALSSSIGRAFRALTDGKEFRGGWAMLVTIMKWRAGALVCLYGLIVLWSYVVTTAFYTECRKRHCYYNVRGENEN</sequence>
<name>A0AAV5KCL9_9ROSI</name>
<reference evidence="2 3" key="1">
    <citation type="journal article" date="2021" name="Commun. Biol.">
        <title>The genome of Shorea leprosula (Dipterocarpaceae) highlights the ecological relevance of drought in aseasonal tropical rainforests.</title>
        <authorList>
            <person name="Ng K.K.S."/>
            <person name="Kobayashi M.J."/>
            <person name="Fawcett J.A."/>
            <person name="Hatakeyama M."/>
            <person name="Paape T."/>
            <person name="Ng C.H."/>
            <person name="Ang C.C."/>
            <person name="Tnah L.H."/>
            <person name="Lee C.T."/>
            <person name="Nishiyama T."/>
            <person name="Sese J."/>
            <person name="O'Brien M.J."/>
            <person name="Copetti D."/>
            <person name="Mohd Noor M.I."/>
            <person name="Ong R.C."/>
            <person name="Putra M."/>
            <person name="Sireger I.Z."/>
            <person name="Indrioko S."/>
            <person name="Kosugi Y."/>
            <person name="Izuno A."/>
            <person name="Isagi Y."/>
            <person name="Lee S.L."/>
            <person name="Shimizu K.K."/>
        </authorList>
    </citation>
    <scope>NUCLEOTIDE SEQUENCE [LARGE SCALE GENOMIC DNA]</scope>
    <source>
        <strain evidence="2">214</strain>
    </source>
</reference>
<feature type="transmembrane region" description="Helical" evidence="1">
    <location>
        <begin position="286"/>
        <end position="308"/>
    </location>
</feature>
<keyword evidence="1" id="KW-0812">Transmembrane</keyword>
<dbReference type="PANTHER" id="PTHR33133">
    <property type="entry name" value="OS08G0107100 PROTEIN-RELATED"/>
    <property type="match status" value="1"/>
</dbReference>
<gene>
    <name evidence="2" type="ORF">SLEP1_g32201</name>
</gene>